<evidence type="ECO:0000256" key="1">
    <source>
        <dbReference type="SAM" id="MobiDB-lite"/>
    </source>
</evidence>
<feature type="non-terminal residue" evidence="2">
    <location>
        <position position="113"/>
    </location>
</feature>
<name>A0A9P6FM70_9FUNG</name>
<protein>
    <submittedName>
        <fullName evidence="2">Uncharacterized protein</fullName>
    </submittedName>
</protein>
<dbReference type="AlphaFoldDB" id="A0A9P6FM70"/>
<sequence>MDPNDTIIDIDQHKEDAEIYNSQSEVKRGSKGSHSGTGISAASTSYNTSIDGNSGGPASTSTAHTFIKIIEQTSKPDFGLSLPWDGSQITLICNSICESTTTKYSLPNCEQSA</sequence>
<comment type="caution">
    <text evidence="2">The sequence shown here is derived from an EMBL/GenBank/DDBJ whole genome shotgun (WGS) entry which is preliminary data.</text>
</comment>
<feature type="compositionally biased region" description="Polar residues" evidence="1">
    <location>
        <begin position="32"/>
        <end position="46"/>
    </location>
</feature>
<proteinExistence type="predicted"/>
<gene>
    <name evidence="2" type="ORF">BGW38_006429</name>
</gene>
<keyword evidence="3" id="KW-1185">Reference proteome</keyword>
<accession>A0A9P6FM70</accession>
<evidence type="ECO:0000313" key="3">
    <source>
        <dbReference type="Proteomes" id="UP000780801"/>
    </source>
</evidence>
<dbReference type="EMBL" id="JAABOA010004102">
    <property type="protein sequence ID" value="KAF9578017.1"/>
    <property type="molecule type" value="Genomic_DNA"/>
</dbReference>
<evidence type="ECO:0000313" key="2">
    <source>
        <dbReference type="EMBL" id="KAF9578017.1"/>
    </source>
</evidence>
<reference evidence="2" key="1">
    <citation type="journal article" date="2020" name="Fungal Divers.">
        <title>Resolving the Mortierellaceae phylogeny through synthesis of multi-gene phylogenetics and phylogenomics.</title>
        <authorList>
            <person name="Vandepol N."/>
            <person name="Liber J."/>
            <person name="Desiro A."/>
            <person name="Na H."/>
            <person name="Kennedy M."/>
            <person name="Barry K."/>
            <person name="Grigoriev I.V."/>
            <person name="Miller A.N."/>
            <person name="O'Donnell K."/>
            <person name="Stajich J.E."/>
            <person name="Bonito G."/>
        </authorList>
    </citation>
    <scope>NUCLEOTIDE SEQUENCE</scope>
    <source>
        <strain evidence="2">KOD1015</strain>
    </source>
</reference>
<organism evidence="2 3">
    <name type="scientific">Lunasporangiospora selenospora</name>
    <dbReference type="NCBI Taxonomy" id="979761"/>
    <lineage>
        <taxon>Eukaryota</taxon>
        <taxon>Fungi</taxon>
        <taxon>Fungi incertae sedis</taxon>
        <taxon>Mucoromycota</taxon>
        <taxon>Mortierellomycotina</taxon>
        <taxon>Mortierellomycetes</taxon>
        <taxon>Mortierellales</taxon>
        <taxon>Mortierellaceae</taxon>
        <taxon>Lunasporangiospora</taxon>
    </lineage>
</organism>
<feature type="region of interest" description="Disordered" evidence="1">
    <location>
        <begin position="1"/>
        <end position="46"/>
    </location>
</feature>
<dbReference type="Proteomes" id="UP000780801">
    <property type="component" value="Unassembled WGS sequence"/>
</dbReference>